<dbReference type="AlphaFoldDB" id="A0AAJ4XBJ1"/>
<dbReference type="Proteomes" id="UP000215355">
    <property type="component" value="Chromosome 1"/>
</dbReference>
<protein>
    <recommendedName>
        <fullName evidence="3">Helicase</fullName>
    </recommendedName>
</protein>
<sequence length="166" mass="19621">MKETIIVNQKLNKETLFKNLVESNIKINDYAKLIFNHPEFKYTNSEDQINIVQLKLSDIGLKNGGNFEQVERAMKSNNFDFCPLEFAPYIRMHFHSQKASRIITKNQHPPDSILIFSKPLIIDDDFPKGFYIRNIENTHWLRGYICSMDYYWESETEIILKIKPSI</sequence>
<evidence type="ECO:0000313" key="2">
    <source>
        <dbReference type="Proteomes" id="UP000215355"/>
    </source>
</evidence>
<dbReference type="EMBL" id="LT906468">
    <property type="protein sequence ID" value="SNV46017.1"/>
    <property type="molecule type" value="Genomic_DNA"/>
</dbReference>
<reference evidence="1 2" key="1">
    <citation type="submission" date="2017-06" db="EMBL/GenBank/DDBJ databases">
        <authorList>
            <consortium name="Pathogen Informatics"/>
        </authorList>
    </citation>
    <scope>NUCLEOTIDE SEQUENCE [LARGE SCALE GENOMIC DNA]</scope>
    <source>
        <strain evidence="1 2">NCTC12149</strain>
    </source>
</reference>
<dbReference type="KEGG" id="smiz:4412673_01174"/>
<evidence type="ECO:0008006" key="3">
    <source>
        <dbReference type="Google" id="ProtNLM"/>
    </source>
</evidence>
<organism evidence="1 2">
    <name type="scientific">Sphingobacterium mizutaii</name>
    <dbReference type="NCBI Taxonomy" id="1010"/>
    <lineage>
        <taxon>Bacteria</taxon>
        <taxon>Pseudomonadati</taxon>
        <taxon>Bacteroidota</taxon>
        <taxon>Sphingobacteriia</taxon>
        <taxon>Sphingobacteriales</taxon>
        <taxon>Sphingobacteriaceae</taxon>
        <taxon>Sphingobacterium</taxon>
    </lineage>
</organism>
<evidence type="ECO:0000313" key="1">
    <source>
        <dbReference type="EMBL" id="SNV46017.1"/>
    </source>
</evidence>
<accession>A0AAJ4XBJ1</accession>
<gene>
    <name evidence="1" type="ORF">SAMEA4412673_01174</name>
</gene>
<proteinExistence type="predicted"/>
<name>A0AAJ4XBJ1_9SPHI</name>
<dbReference type="RefSeq" id="WP_093094932.1">
    <property type="nucleotide sequence ID" value="NZ_FNGK01000001.1"/>
</dbReference>